<feature type="non-terminal residue" evidence="2">
    <location>
        <position position="1"/>
    </location>
</feature>
<feature type="transmembrane region" description="Helical" evidence="1">
    <location>
        <begin position="376"/>
        <end position="398"/>
    </location>
</feature>
<comment type="caution">
    <text evidence="2">The sequence shown here is derived from an EMBL/GenBank/DDBJ whole genome shotgun (WGS) entry which is preliminary data.</text>
</comment>
<dbReference type="AlphaFoldDB" id="A0A3E2GWH0"/>
<sequence length="476" mass="51708">MPSSESRKPPERVVWGIDWRAPVKMIGLLVTRAAAALGHHFYYQSLDGKQVATNDSNRNLQSQQWQLRYGTAFTFFAKTCLAASISVAYQQHIWTTMKRKSISISGINAIFDVISDPFAFLNFSFLWNVKVGAVLAALTWLMPLSALVTPATLTIVPSVTITPQIMNVPMVNYTDTSSLFFPDDSNVGVDVNTVDNGISPFMSRLMAATAASLDILPMAAIAPAASYSLEFSAPSLSCIRAPDNVTAVINRVANYTTSISGTWTIPFLAFTPQDGMLIDSGVNYDDYQEFVDSCIGAASSINGSSFYCDGMAFNYGGSSTYIWVKSDDDYYSCSVEETIFNVTFNATGNTQTINQPYSFNVTVNTNIYVYNVINLALAYGVAVGVTIVSVIIGLRALIVNGVSHGTSFSAIMCSTRNKTLDSLVVGYSLATEPLGKEVLDTDLKFGLLGEDYRVIRRVGFGVTSEVNTLRKGANCY</sequence>
<feature type="non-terminal residue" evidence="2">
    <location>
        <position position="476"/>
    </location>
</feature>
<organism evidence="2 3">
    <name type="scientific">Scytalidium lignicola</name>
    <name type="common">Hyphomycete</name>
    <dbReference type="NCBI Taxonomy" id="5539"/>
    <lineage>
        <taxon>Eukaryota</taxon>
        <taxon>Fungi</taxon>
        <taxon>Dikarya</taxon>
        <taxon>Ascomycota</taxon>
        <taxon>Pezizomycotina</taxon>
        <taxon>Leotiomycetes</taxon>
        <taxon>Leotiomycetes incertae sedis</taxon>
        <taxon>Scytalidium</taxon>
    </lineage>
</organism>
<accession>A0A3E2GWH0</accession>
<dbReference type="PANTHER" id="PTHR35041">
    <property type="entry name" value="MEDIATOR OF RNA POLYMERASE II TRANSCRIPTION SUBUNIT 1"/>
    <property type="match status" value="1"/>
</dbReference>
<evidence type="ECO:0000313" key="2">
    <source>
        <dbReference type="EMBL" id="RFU25352.1"/>
    </source>
</evidence>
<keyword evidence="1" id="KW-0812">Transmembrane</keyword>
<dbReference type="STRING" id="5539.A0A3E2GWH0"/>
<dbReference type="OrthoDB" id="5340195at2759"/>
<protein>
    <submittedName>
        <fullName evidence="2">Uncharacterized protein</fullName>
    </submittedName>
</protein>
<feature type="transmembrane region" description="Helical" evidence="1">
    <location>
        <begin position="133"/>
        <end position="156"/>
    </location>
</feature>
<feature type="transmembrane region" description="Helical" evidence="1">
    <location>
        <begin position="69"/>
        <end position="89"/>
    </location>
</feature>
<feature type="transmembrane region" description="Helical" evidence="1">
    <location>
        <begin position="109"/>
        <end position="127"/>
    </location>
</feature>
<evidence type="ECO:0000313" key="3">
    <source>
        <dbReference type="Proteomes" id="UP000258309"/>
    </source>
</evidence>
<keyword evidence="3" id="KW-1185">Reference proteome</keyword>
<evidence type="ECO:0000256" key="1">
    <source>
        <dbReference type="SAM" id="Phobius"/>
    </source>
</evidence>
<name>A0A3E2GWH0_SCYLI</name>
<dbReference type="PANTHER" id="PTHR35041:SF3">
    <property type="entry name" value="FORMYLMETHIONINE DEFORMYLASE-LIKE PROTEIN"/>
    <property type="match status" value="1"/>
</dbReference>
<dbReference type="EMBL" id="NCSJ02000340">
    <property type="protein sequence ID" value="RFU25352.1"/>
    <property type="molecule type" value="Genomic_DNA"/>
</dbReference>
<dbReference type="Proteomes" id="UP000258309">
    <property type="component" value="Unassembled WGS sequence"/>
</dbReference>
<gene>
    <name evidence="2" type="ORF">B7463_g10981</name>
</gene>
<proteinExistence type="predicted"/>
<reference evidence="2 3" key="1">
    <citation type="submission" date="2018-05" db="EMBL/GenBank/DDBJ databases">
        <title>Draft genome sequence of Scytalidium lignicola DSM 105466, a ubiquitous saprotrophic fungus.</title>
        <authorList>
            <person name="Buettner E."/>
            <person name="Gebauer A.M."/>
            <person name="Hofrichter M."/>
            <person name="Liers C."/>
            <person name="Kellner H."/>
        </authorList>
    </citation>
    <scope>NUCLEOTIDE SEQUENCE [LARGE SCALE GENOMIC DNA]</scope>
    <source>
        <strain evidence="2 3">DSM 105466</strain>
    </source>
</reference>
<keyword evidence="1" id="KW-1133">Transmembrane helix</keyword>
<keyword evidence="1" id="KW-0472">Membrane</keyword>